<keyword evidence="2" id="KW-1185">Reference proteome</keyword>
<evidence type="ECO:0008006" key="3">
    <source>
        <dbReference type="Google" id="ProtNLM"/>
    </source>
</evidence>
<sequence length="303" mass="34289">MEGSDDGMSDIDFPVQDRTALKKYFLVEGEQLLQLFQFCPRCGHKIRGEQSVVLQERGTTPIVRYICEQCRGGRIKTWEREGQKRAVEFSCERIYKGNLQAAVAAIITGLRYTELERWARQLGLALFSKTTFWQYFEWTKKAVDKGAGGLNLASDGAYDSRGYSALIVNSLTTDRSRSITQLLKQLSPEIGKITHFYDGWHMVKWVGNKLREESKSSGCAPIAVWSKNVKTFFWKSIKAGAGQGNAVRYIFNTCLMHVRGVHSWTAVSKEILYFDAQLFYISDSRNRSVHSVCSWNTGGGSTT</sequence>
<name>A0A0B1THU5_OESDE</name>
<accession>A0A0B1THU5</accession>
<organism evidence="1 2">
    <name type="scientific">Oesophagostomum dentatum</name>
    <name type="common">Nodular worm</name>
    <dbReference type="NCBI Taxonomy" id="61180"/>
    <lineage>
        <taxon>Eukaryota</taxon>
        <taxon>Metazoa</taxon>
        <taxon>Ecdysozoa</taxon>
        <taxon>Nematoda</taxon>
        <taxon>Chromadorea</taxon>
        <taxon>Rhabditida</taxon>
        <taxon>Rhabditina</taxon>
        <taxon>Rhabditomorpha</taxon>
        <taxon>Strongyloidea</taxon>
        <taxon>Strongylidae</taxon>
        <taxon>Oesophagostomum</taxon>
    </lineage>
</organism>
<dbReference type="OrthoDB" id="5873540at2759"/>
<dbReference type="EMBL" id="KN550122">
    <property type="protein sequence ID" value="KHJ94985.1"/>
    <property type="molecule type" value="Genomic_DNA"/>
</dbReference>
<dbReference type="Proteomes" id="UP000053660">
    <property type="component" value="Unassembled WGS sequence"/>
</dbReference>
<proteinExistence type="predicted"/>
<reference evidence="1 2" key="1">
    <citation type="submission" date="2014-03" db="EMBL/GenBank/DDBJ databases">
        <title>Draft genome of the hookworm Oesophagostomum dentatum.</title>
        <authorList>
            <person name="Mitreva M."/>
        </authorList>
    </citation>
    <scope>NUCLEOTIDE SEQUENCE [LARGE SCALE GENOMIC DNA]</scope>
    <source>
        <strain evidence="1 2">OD-Hann</strain>
    </source>
</reference>
<evidence type="ECO:0000313" key="1">
    <source>
        <dbReference type="EMBL" id="KHJ94985.1"/>
    </source>
</evidence>
<dbReference type="PANTHER" id="PTHR31751">
    <property type="entry name" value="SI:CH211-108C17.2-RELATED-RELATED"/>
    <property type="match status" value="1"/>
</dbReference>
<dbReference type="AlphaFoldDB" id="A0A0B1THU5"/>
<evidence type="ECO:0000313" key="2">
    <source>
        <dbReference type="Proteomes" id="UP000053660"/>
    </source>
</evidence>
<gene>
    <name evidence="1" type="ORF">OESDEN_05077</name>
</gene>
<protein>
    <recommendedName>
        <fullName evidence="3">Transposase</fullName>
    </recommendedName>
</protein>